<keyword evidence="2" id="KW-0812">Transmembrane</keyword>
<reference evidence="6" key="1">
    <citation type="submission" date="2022-07" db="EMBL/GenBank/DDBJ databases">
        <title>Diversity of ethanolamine utilization by human commensal Escherichia coli.</title>
        <authorList>
            <person name="Jubelin G."/>
        </authorList>
    </citation>
    <scope>NUCLEOTIDE SEQUENCE</scope>
    <source>
        <strain evidence="6">S1</strain>
    </source>
</reference>
<comment type="caution">
    <text evidence="6">The sequence shown here is derived from an EMBL/GenBank/DDBJ whole genome shotgun (WGS) entry which is preliminary data.</text>
</comment>
<sequence>TASEVTKICKGSEYEKQSIGSGRGYIWGKSIKLLEDTVIMGYGPDNFAAFFPKNDPARKVLKGVIIDKPHNMYLQIAI</sequence>
<keyword evidence="6" id="KW-0436">Ligase</keyword>
<name>A0AAW5MYU2_9ESCH</name>
<evidence type="ECO:0000256" key="3">
    <source>
        <dbReference type="ARBA" id="ARBA00022989"/>
    </source>
</evidence>
<proteinExistence type="predicted"/>
<gene>
    <name evidence="6" type="ORF">NVV43_30515</name>
</gene>
<evidence type="ECO:0000256" key="4">
    <source>
        <dbReference type="ARBA" id="ARBA00023136"/>
    </source>
</evidence>
<feature type="domain" description="O-antigen ligase-related" evidence="5">
    <location>
        <begin position="14"/>
        <end position="78"/>
    </location>
</feature>
<comment type="subcellular location">
    <subcellularLocation>
        <location evidence="1">Membrane</location>
        <topology evidence="1">Multi-pass membrane protein</topology>
    </subcellularLocation>
</comment>
<dbReference type="AlphaFoldDB" id="A0AAW5MYU2"/>
<dbReference type="GO" id="GO:0016874">
    <property type="term" value="F:ligase activity"/>
    <property type="evidence" value="ECO:0007669"/>
    <property type="project" value="UniProtKB-KW"/>
</dbReference>
<dbReference type="Proteomes" id="UP001206878">
    <property type="component" value="Unassembled WGS sequence"/>
</dbReference>
<protein>
    <submittedName>
        <fullName evidence="6">O-antigen ligase family protein</fullName>
    </submittedName>
</protein>
<dbReference type="EMBL" id="JANPXH010001701">
    <property type="protein sequence ID" value="MCR6679735.1"/>
    <property type="molecule type" value="Genomic_DNA"/>
</dbReference>
<feature type="non-terminal residue" evidence="6">
    <location>
        <position position="1"/>
    </location>
</feature>
<evidence type="ECO:0000259" key="5">
    <source>
        <dbReference type="Pfam" id="PF04932"/>
    </source>
</evidence>
<organism evidence="6 7">
    <name type="scientific">Escherichia marmotae</name>
    <dbReference type="NCBI Taxonomy" id="1499973"/>
    <lineage>
        <taxon>Bacteria</taxon>
        <taxon>Pseudomonadati</taxon>
        <taxon>Pseudomonadota</taxon>
        <taxon>Gammaproteobacteria</taxon>
        <taxon>Enterobacterales</taxon>
        <taxon>Enterobacteriaceae</taxon>
        <taxon>Escherichia</taxon>
    </lineage>
</organism>
<evidence type="ECO:0000256" key="1">
    <source>
        <dbReference type="ARBA" id="ARBA00004141"/>
    </source>
</evidence>
<evidence type="ECO:0000313" key="7">
    <source>
        <dbReference type="Proteomes" id="UP001206878"/>
    </source>
</evidence>
<dbReference type="GO" id="GO:0016020">
    <property type="term" value="C:membrane"/>
    <property type="evidence" value="ECO:0007669"/>
    <property type="project" value="UniProtKB-SubCell"/>
</dbReference>
<accession>A0AAW5MYU2</accession>
<dbReference type="Pfam" id="PF04932">
    <property type="entry name" value="Wzy_C"/>
    <property type="match status" value="1"/>
</dbReference>
<dbReference type="InterPro" id="IPR007016">
    <property type="entry name" value="O-antigen_ligase-rel_domated"/>
</dbReference>
<evidence type="ECO:0000256" key="2">
    <source>
        <dbReference type="ARBA" id="ARBA00022692"/>
    </source>
</evidence>
<keyword evidence="4" id="KW-0472">Membrane</keyword>
<evidence type="ECO:0000313" key="6">
    <source>
        <dbReference type="EMBL" id="MCR6679735.1"/>
    </source>
</evidence>
<keyword evidence="3" id="KW-1133">Transmembrane helix</keyword>
<feature type="non-terminal residue" evidence="6">
    <location>
        <position position="78"/>
    </location>
</feature>